<keyword evidence="9" id="KW-0539">Nucleus</keyword>
<keyword evidence="7" id="KW-0963">Cytoplasm</keyword>
<dbReference type="Pfam" id="PF11538">
    <property type="entry name" value="Snurportin1"/>
    <property type="match status" value="1"/>
</dbReference>
<dbReference type="PROSITE" id="PS51214">
    <property type="entry name" value="IBB"/>
    <property type="match status" value="1"/>
</dbReference>
<dbReference type="InterPro" id="IPR024721">
    <property type="entry name" value="Snurportin-1_N"/>
</dbReference>
<evidence type="ECO:0000256" key="10">
    <source>
        <dbReference type="ARBA" id="ARBA00031454"/>
    </source>
</evidence>
<proteinExistence type="inferred from homology"/>
<dbReference type="PANTHER" id="PTHR13403">
    <property type="entry name" value="SNURPORTIN1 RNUT1 PROTEIN RNA, U TRANSPORTER 1"/>
    <property type="match status" value="1"/>
</dbReference>
<dbReference type="KEGG" id="bbel:109462407"/>
<evidence type="ECO:0000256" key="12">
    <source>
        <dbReference type="SAM" id="MobiDB-lite"/>
    </source>
</evidence>
<dbReference type="GeneID" id="109462407"/>
<evidence type="ECO:0000256" key="9">
    <source>
        <dbReference type="ARBA" id="ARBA00023242"/>
    </source>
</evidence>
<keyword evidence="14" id="KW-1185">Reference proteome</keyword>
<dbReference type="AlphaFoldDB" id="A0A6P4XQW7"/>
<sequence length="348" mass="39957">MEELTSALASSFSVSNVPNNPAAPHPRLAQYKAKSHDLAQSERRRQMLDRQKKQRQDLANLARRLAEDDWENWSTEEEEEEEMDYTRKRPNLYANQLMLSEWLVDVPGDLEEEWLMVVCPVGKRNLLVAAKGTTKAYTKGGFCVNCFPSALPGGRKRSYSAKEYTILDTIFCEASRTFYVLDIMCWKGHPVYDSETDFRFYWLQTKLQEEPDVAERSKTNPYVFVALKNSPCQRLSIQQRLAETFPYEVDGLLFYHKRTHYTFGSSPLVGWLKPHMLPDILGIPAPTITVVPAVDASVMDTTHESDEDDTETMETGNTARKKKGRRRRKKGGLEKMEAENSTEMHSIQ</sequence>
<feature type="compositionally biased region" description="Basic residues" evidence="12">
    <location>
        <begin position="319"/>
        <end position="330"/>
    </location>
</feature>
<dbReference type="InterPro" id="IPR002652">
    <property type="entry name" value="Importin-a_IBB"/>
</dbReference>
<evidence type="ECO:0000256" key="7">
    <source>
        <dbReference type="ARBA" id="ARBA00022490"/>
    </source>
</evidence>
<dbReference type="OrthoDB" id="10003593at2759"/>
<dbReference type="CDD" id="cd09232">
    <property type="entry name" value="Snurportin-1_C"/>
    <property type="match status" value="1"/>
</dbReference>
<comment type="subcellular location">
    <subcellularLocation>
        <location evidence="3">Cytoplasm</location>
    </subcellularLocation>
    <subcellularLocation>
        <location evidence="2">Nucleus</location>
    </subcellularLocation>
</comment>
<protein>
    <recommendedName>
        <fullName evidence="5">Snurportin-1</fullName>
    </recommendedName>
    <alternativeName>
        <fullName evidence="10">RNA U transporter 1</fullName>
    </alternativeName>
</protein>
<comment type="similarity">
    <text evidence="4">Belongs to the snurportin family.</text>
</comment>
<dbReference type="RefSeq" id="XP_019614508.1">
    <property type="nucleotide sequence ID" value="XM_019758949.1"/>
</dbReference>
<evidence type="ECO:0000313" key="15">
    <source>
        <dbReference type="RefSeq" id="XP_019614508.1"/>
    </source>
</evidence>
<evidence type="ECO:0000313" key="14">
    <source>
        <dbReference type="Proteomes" id="UP000515135"/>
    </source>
</evidence>
<feature type="domain" description="IBB" evidence="13">
    <location>
        <begin position="11"/>
        <end position="73"/>
    </location>
</feature>
<keyword evidence="6 11" id="KW-0813">Transport</keyword>
<feature type="region of interest" description="Disordered" evidence="12">
    <location>
        <begin position="301"/>
        <end position="348"/>
    </location>
</feature>
<dbReference type="SUPFAM" id="SSF56091">
    <property type="entry name" value="DNA ligase/mRNA capping enzyme, catalytic domain"/>
    <property type="match status" value="1"/>
</dbReference>
<dbReference type="GO" id="GO:0005737">
    <property type="term" value="C:cytoplasm"/>
    <property type="evidence" value="ECO:0007669"/>
    <property type="project" value="UniProtKB-SubCell"/>
</dbReference>
<dbReference type="GO" id="GO:0061015">
    <property type="term" value="P:snRNA import into nucleus"/>
    <property type="evidence" value="ECO:0007669"/>
    <property type="project" value="InterPro"/>
</dbReference>
<dbReference type="GO" id="GO:0005634">
    <property type="term" value="C:nucleus"/>
    <property type="evidence" value="ECO:0007669"/>
    <property type="project" value="UniProtKB-SubCell"/>
</dbReference>
<gene>
    <name evidence="15" type="primary">LOC109462407</name>
</gene>
<dbReference type="GO" id="GO:0061608">
    <property type="term" value="F:nuclear import signal receptor activity"/>
    <property type="evidence" value="ECO:0007669"/>
    <property type="project" value="InterPro"/>
</dbReference>
<feature type="compositionally biased region" description="Basic and acidic residues" evidence="12">
    <location>
        <begin position="34"/>
        <end position="54"/>
    </location>
</feature>
<evidence type="ECO:0000256" key="6">
    <source>
        <dbReference type="ARBA" id="ARBA00022448"/>
    </source>
</evidence>
<feature type="compositionally biased region" description="Low complexity" evidence="12">
    <location>
        <begin position="10"/>
        <end position="20"/>
    </location>
</feature>
<dbReference type="PANTHER" id="PTHR13403:SF6">
    <property type="entry name" value="SNURPORTIN-1"/>
    <property type="match status" value="1"/>
</dbReference>
<dbReference type="InterPro" id="IPR047857">
    <property type="entry name" value="Snurportin1_C"/>
</dbReference>
<evidence type="ECO:0000256" key="8">
    <source>
        <dbReference type="ARBA" id="ARBA00022884"/>
    </source>
</evidence>
<organism evidence="14 15">
    <name type="scientific">Branchiostoma belcheri</name>
    <name type="common">Amphioxus</name>
    <dbReference type="NCBI Taxonomy" id="7741"/>
    <lineage>
        <taxon>Eukaryota</taxon>
        <taxon>Metazoa</taxon>
        <taxon>Chordata</taxon>
        <taxon>Cephalochordata</taxon>
        <taxon>Leptocardii</taxon>
        <taxon>Amphioxiformes</taxon>
        <taxon>Branchiostomatidae</taxon>
        <taxon>Branchiostoma</taxon>
    </lineage>
</organism>
<evidence type="ECO:0000256" key="1">
    <source>
        <dbReference type="ARBA" id="ARBA00003975"/>
    </source>
</evidence>
<dbReference type="InterPro" id="IPR017336">
    <property type="entry name" value="Snurportin-1"/>
</dbReference>
<feature type="region of interest" description="Disordered" evidence="12">
    <location>
        <begin position="1"/>
        <end position="54"/>
    </location>
</feature>
<dbReference type="Pfam" id="PF21974">
    <property type="entry name" value="SPN1_m3Gcap_bd"/>
    <property type="match status" value="1"/>
</dbReference>
<dbReference type="Proteomes" id="UP000515135">
    <property type="component" value="Unplaced"/>
</dbReference>
<evidence type="ECO:0000256" key="2">
    <source>
        <dbReference type="ARBA" id="ARBA00004123"/>
    </source>
</evidence>
<keyword evidence="8" id="KW-0694">RNA-binding</keyword>
<dbReference type="Gene3D" id="3.30.470.30">
    <property type="entry name" value="DNA ligase/mRNA capping enzyme"/>
    <property type="match status" value="1"/>
</dbReference>
<evidence type="ECO:0000256" key="11">
    <source>
        <dbReference type="PROSITE-ProRule" id="PRU00561"/>
    </source>
</evidence>
<evidence type="ECO:0000259" key="13">
    <source>
        <dbReference type="PROSITE" id="PS51214"/>
    </source>
</evidence>
<dbReference type="GO" id="GO:0003723">
    <property type="term" value="F:RNA binding"/>
    <property type="evidence" value="ECO:0007669"/>
    <property type="project" value="UniProtKB-KW"/>
</dbReference>
<dbReference type="GO" id="GO:0006606">
    <property type="term" value="P:protein import into nucleus"/>
    <property type="evidence" value="ECO:0007669"/>
    <property type="project" value="InterPro"/>
</dbReference>
<evidence type="ECO:0000256" key="4">
    <source>
        <dbReference type="ARBA" id="ARBA00007540"/>
    </source>
</evidence>
<evidence type="ECO:0000256" key="3">
    <source>
        <dbReference type="ARBA" id="ARBA00004496"/>
    </source>
</evidence>
<accession>A0A6P4XQW7</accession>
<name>A0A6P4XQW7_BRABE</name>
<reference evidence="15" key="1">
    <citation type="submission" date="2025-08" db="UniProtKB">
        <authorList>
            <consortium name="RefSeq"/>
        </authorList>
    </citation>
    <scope>IDENTIFICATION</scope>
    <source>
        <tissue evidence="15">Gonad</tissue>
    </source>
</reference>
<evidence type="ECO:0000256" key="5">
    <source>
        <dbReference type="ARBA" id="ARBA00016034"/>
    </source>
</evidence>
<feature type="compositionally biased region" description="Polar residues" evidence="12">
    <location>
        <begin position="339"/>
        <end position="348"/>
    </location>
</feature>
<comment type="function">
    <text evidence="1">Functions as an U snRNP-specific nuclear import adapter. Involved in the trimethylguanosine (m3G)-cap-dependent nuclear import of U snRNPs. Binds specifically to the terminal m3G-cap U snRNAs.</text>
</comment>